<dbReference type="AlphaFoldDB" id="A0A517WX36"/>
<name>A0A517WX36_9PLAN</name>
<dbReference type="Proteomes" id="UP000318384">
    <property type="component" value="Chromosome"/>
</dbReference>
<organism evidence="2 3">
    <name type="scientific">Gimesia aquarii</name>
    <dbReference type="NCBI Taxonomy" id="2527964"/>
    <lineage>
        <taxon>Bacteria</taxon>
        <taxon>Pseudomonadati</taxon>
        <taxon>Planctomycetota</taxon>
        <taxon>Planctomycetia</taxon>
        <taxon>Planctomycetales</taxon>
        <taxon>Planctomycetaceae</taxon>
        <taxon>Gimesia</taxon>
    </lineage>
</organism>
<evidence type="ECO:0000256" key="1">
    <source>
        <dbReference type="SAM" id="MobiDB-lite"/>
    </source>
</evidence>
<feature type="region of interest" description="Disordered" evidence="1">
    <location>
        <begin position="83"/>
        <end position="110"/>
    </location>
</feature>
<gene>
    <name evidence="2" type="ORF">V202x_32330</name>
</gene>
<reference evidence="2 3" key="1">
    <citation type="submission" date="2019-03" db="EMBL/GenBank/DDBJ databases">
        <title>Deep-cultivation of Planctomycetes and their phenomic and genomic characterization uncovers novel biology.</title>
        <authorList>
            <person name="Wiegand S."/>
            <person name="Jogler M."/>
            <person name="Boedeker C."/>
            <person name="Pinto D."/>
            <person name="Vollmers J."/>
            <person name="Rivas-Marin E."/>
            <person name="Kohn T."/>
            <person name="Peeters S.H."/>
            <person name="Heuer A."/>
            <person name="Rast P."/>
            <person name="Oberbeckmann S."/>
            <person name="Bunk B."/>
            <person name="Jeske O."/>
            <person name="Meyerdierks A."/>
            <person name="Storesund J.E."/>
            <person name="Kallscheuer N."/>
            <person name="Luecker S."/>
            <person name="Lage O.M."/>
            <person name="Pohl T."/>
            <person name="Merkel B.J."/>
            <person name="Hornburger P."/>
            <person name="Mueller R.-W."/>
            <person name="Bruemmer F."/>
            <person name="Labrenz M."/>
            <person name="Spormann A.M."/>
            <person name="Op den Camp H."/>
            <person name="Overmann J."/>
            <person name="Amann R."/>
            <person name="Jetten M.S.M."/>
            <person name="Mascher T."/>
            <person name="Medema M.H."/>
            <person name="Devos D.P."/>
            <person name="Kaster A.-K."/>
            <person name="Ovreas L."/>
            <person name="Rohde M."/>
            <person name="Galperin M.Y."/>
            <person name="Jogler C."/>
        </authorList>
    </citation>
    <scope>NUCLEOTIDE SEQUENCE [LARGE SCALE GENOMIC DNA]</scope>
    <source>
        <strain evidence="2 3">V202</strain>
    </source>
</reference>
<evidence type="ECO:0000313" key="2">
    <source>
        <dbReference type="EMBL" id="QDU09836.1"/>
    </source>
</evidence>
<protein>
    <submittedName>
        <fullName evidence="2">Uncharacterized protein</fullName>
    </submittedName>
</protein>
<dbReference type="RefSeq" id="WP_145176690.1">
    <property type="nucleotide sequence ID" value="NZ_CP037422.1"/>
</dbReference>
<sequence>MAAKKEQQGPPLGRRVINLAKAVTRHVRDGGQKVSDITYQRRLEICRSCASCDLGRMVCLEMNCGCKLARKARWRSEVCPLNRWPSSSDDCVSGGERHEETENSIAMHPP</sequence>
<dbReference type="OrthoDB" id="280081at2"/>
<accession>A0A517WX36</accession>
<dbReference type="EMBL" id="CP037422">
    <property type="protein sequence ID" value="QDU09836.1"/>
    <property type="molecule type" value="Genomic_DNA"/>
</dbReference>
<keyword evidence="3" id="KW-1185">Reference proteome</keyword>
<evidence type="ECO:0000313" key="3">
    <source>
        <dbReference type="Proteomes" id="UP000318384"/>
    </source>
</evidence>
<proteinExistence type="predicted"/>